<dbReference type="RefSeq" id="WP_197968634.1">
    <property type="nucleotide sequence ID" value="NZ_JACEGD010000035.1"/>
</dbReference>
<accession>A0ABS0PBG6</accession>
<organism evidence="1 2">
    <name type="scientific">Bradyrhizobium diversitatis</name>
    <dbReference type="NCBI Taxonomy" id="2755406"/>
    <lineage>
        <taxon>Bacteria</taxon>
        <taxon>Pseudomonadati</taxon>
        <taxon>Pseudomonadota</taxon>
        <taxon>Alphaproteobacteria</taxon>
        <taxon>Hyphomicrobiales</taxon>
        <taxon>Nitrobacteraceae</taxon>
        <taxon>Bradyrhizobium</taxon>
    </lineage>
</organism>
<name>A0ABS0PBG6_9BRAD</name>
<sequence>MLAWVEKRWPDEKAQIVAESFQPDAAVTDIARRHGCRPQQVHGWRRIAHLGQLSLPASADTVSFVPLVSESSRPTAAELSGSPEAAVVTVELLGVRVEVRGAPSFAVLSDMFMACRNTTSGRCRAMTGLGPGLTRLAWLTPMHRAGVPFMA</sequence>
<comment type="caution">
    <text evidence="1">The sequence shown here is derived from an EMBL/GenBank/DDBJ whole genome shotgun (WGS) entry which is preliminary data.</text>
</comment>
<dbReference type="InterPro" id="IPR002514">
    <property type="entry name" value="Transposase_8"/>
</dbReference>
<gene>
    <name evidence="1" type="ORF">H1B27_30885</name>
</gene>
<evidence type="ECO:0000313" key="1">
    <source>
        <dbReference type="EMBL" id="MBH5390650.1"/>
    </source>
</evidence>
<keyword evidence="2" id="KW-1185">Reference proteome</keyword>
<dbReference type="Proteomes" id="UP001194539">
    <property type="component" value="Unassembled WGS sequence"/>
</dbReference>
<dbReference type="PANTHER" id="PTHR37936">
    <property type="entry name" value="TRANSPOSASE INSC FOR INSERTION ELEMENT IS2A-RELATED"/>
    <property type="match status" value="1"/>
</dbReference>
<proteinExistence type="predicted"/>
<dbReference type="SUPFAM" id="SSF48295">
    <property type="entry name" value="TrpR-like"/>
    <property type="match status" value="1"/>
</dbReference>
<dbReference type="Pfam" id="PF01527">
    <property type="entry name" value="HTH_Tnp_1"/>
    <property type="match status" value="1"/>
</dbReference>
<reference evidence="1 2" key="1">
    <citation type="submission" date="2020-07" db="EMBL/GenBank/DDBJ databases">
        <title>Bradyrhizobium diversity isolated from nodules of indigenous legumes of Western Australia.</title>
        <authorList>
            <person name="Klepa M.S."/>
        </authorList>
    </citation>
    <scope>NUCLEOTIDE SEQUENCE [LARGE SCALE GENOMIC DNA]</scope>
    <source>
        <strain evidence="1 2">CNPSo 4019</strain>
    </source>
</reference>
<dbReference type="EMBL" id="JACEGD010000035">
    <property type="protein sequence ID" value="MBH5390650.1"/>
    <property type="molecule type" value="Genomic_DNA"/>
</dbReference>
<evidence type="ECO:0000313" key="2">
    <source>
        <dbReference type="Proteomes" id="UP001194539"/>
    </source>
</evidence>
<dbReference type="InterPro" id="IPR010921">
    <property type="entry name" value="Trp_repressor/repl_initiator"/>
</dbReference>
<protein>
    <submittedName>
        <fullName evidence="1">Transposase</fullName>
    </submittedName>
</protein>
<dbReference type="PANTHER" id="PTHR37936:SF3">
    <property type="entry name" value="TRANSPOSASE INSC FOR INSERTION ELEMENT IS2A-RELATED"/>
    <property type="match status" value="1"/>
</dbReference>